<proteinExistence type="predicted"/>
<sequence length="135" mass="15373">MRAADTGIPGGNRAHPFVEQPDLKWSELKHYPVAYNIQQSGNWLKIQCAMDDEHIRLNWFHQIQSILGALMLVRKGDGLAVVLRCAVEALCIPDLVFREVSAPDIYREIGILTRSSSLQTIDVREFIEVIRRQFG</sequence>
<comment type="caution">
    <text evidence="2">The sequence shown here is derived from an EMBL/GenBank/DDBJ whole genome shotgun (WGS) entry which is preliminary data.</text>
</comment>
<dbReference type="Pfam" id="PF03466">
    <property type="entry name" value="LysR_substrate"/>
    <property type="match status" value="1"/>
</dbReference>
<dbReference type="PANTHER" id="PTHR30419">
    <property type="entry name" value="HTH-TYPE TRANSCRIPTIONAL REGULATOR YBHD"/>
    <property type="match status" value="1"/>
</dbReference>
<evidence type="ECO:0000313" key="3">
    <source>
        <dbReference type="Proteomes" id="UP001596422"/>
    </source>
</evidence>
<dbReference type="InterPro" id="IPR005119">
    <property type="entry name" value="LysR_subst-bd"/>
</dbReference>
<dbReference type="EMBL" id="JBHSWE010000001">
    <property type="protein sequence ID" value="MFC6670527.1"/>
    <property type="molecule type" value="Genomic_DNA"/>
</dbReference>
<evidence type="ECO:0000259" key="1">
    <source>
        <dbReference type="Pfam" id="PF03466"/>
    </source>
</evidence>
<accession>A0ABW1ZZ96</accession>
<gene>
    <name evidence="2" type="ORF">ACFQDL_10840</name>
</gene>
<reference evidence="3" key="1">
    <citation type="journal article" date="2019" name="Int. J. Syst. Evol. Microbiol.">
        <title>The Global Catalogue of Microorganisms (GCM) 10K type strain sequencing project: providing services to taxonomists for standard genome sequencing and annotation.</title>
        <authorList>
            <consortium name="The Broad Institute Genomics Platform"/>
            <consortium name="The Broad Institute Genome Sequencing Center for Infectious Disease"/>
            <person name="Wu L."/>
            <person name="Ma J."/>
        </authorList>
    </citation>
    <scope>NUCLEOTIDE SEQUENCE [LARGE SCALE GENOMIC DNA]</scope>
    <source>
        <strain evidence="3">NBRC 111756</strain>
    </source>
</reference>
<dbReference type="RefSeq" id="WP_379913013.1">
    <property type="nucleotide sequence ID" value="NZ_JBHSWE010000001.1"/>
</dbReference>
<feature type="domain" description="LysR substrate-binding" evidence="1">
    <location>
        <begin position="13"/>
        <end position="134"/>
    </location>
</feature>
<dbReference type="PANTHER" id="PTHR30419:SF8">
    <property type="entry name" value="NITROGEN ASSIMILATION TRANSCRIPTIONAL ACTIVATOR-RELATED"/>
    <property type="match status" value="1"/>
</dbReference>
<name>A0ABW1ZZ96_9GAMM</name>
<evidence type="ECO:0000313" key="2">
    <source>
        <dbReference type="EMBL" id="MFC6670527.1"/>
    </source>
</evidence>
<dbReference type="InterPro" id="IPR050950">
    <property type="entry name" value="HTH-type_LysR_regulators"/>
</dbReference>
<dbReference type="Gene3D" id="3.40.190.10">
    <property type="entry name" value="Periplasmic binding protein-like II"/>
    <property type="match status" value="2"/>
</dbReference>
<organism evidence="2 3">
    <name type="scientific">Marinobacterium aestuariivivens</name>
    <dbReference type="NCBI Taxonomy" id="1698799"/>
    <lineage>
        <taxon>Bacteria</taxon>
        <taxon>Pseudomonadati</taxon>
        <taxon>Pseudomonadota</taxon>
        <taxon>Gammaproteobacteria</taxon>
        <taxon>Oceanospirillales</taxon>
        <taxon>Oceanospirillaceae</taxon>
        <taxon>Marinobacterium</taxon>
    </lineage>
</organism>
<dbReference type="Proteomes" id="UP001596422">
    <property type="component" value="Unassembled WGS sequence"/>
</dbReference>
<protein>
    <submittedName>
        <fullName evidence="2">LysR substrate-binding domain-containing protein</fullName>
    </submittedName>
</protein>
<dbReference type="SUPFAM" id="SSF53850">
    <property type="entry name" value="Periplasmic binding protein-like II"/>
    <property type="match status" value="1"/>
</dbReference>
<keyword evidence="3" id="KW-1185">Reference proteome</keyword>